<evidence type="ECO:0000256" key="4">
    <source>
        <dbReference type="ARBA" id="ARBA00022679"/>
    </source>
</evidence>
<comment type="catalytic activity">
    <reaction evidence="1">
        <text>ATP + protein L-histidine = ADP + protein N-phospho-L-histidine.</text>
        <dbReference type="EC" id="2.7.13.3"/>
    </reaction>
</comment>
<dbReference type="EMBL" id="JAHUVW010000004">
    <property type="protein sequence ID" value="MBV7674218.1"/>
    <property type="molecule type" value="Genomic_DNA"/>
</dbReference>
<organism evidence="8 9">
    <name type="scientific">Streptomyces halstedii</name>
    <dbReference type="NCBI Taxonomy" id="1944"/>
    <lineage>
        <taxon>Bacteria</taxon>
        <taxon>Bacillati</taxon>
        <taxon>Actinomycetota</taxon>
        <taxon>Actinomycetes</taxon>
        <taxon>Kitasatosporales</taxon>
        <taxon>Streptomycetaceae</taxon>
        <taxon>Streptomyces</taxon>
    </lineage>
</organism>
<dbReference type="InterPro" id="IPR003594">
    <property type="entry name" value="HATPase_dom"/>
</dbReference>
<keyword evidence="4" id="KW-0808">Transferase</keyword>
<feature type="domain" description="Histidine kinase/HSP90-like ATPase" evidence="7">
    <location>
        <begin position="221"/>
        <end position="330"/>
    </location>
</feature>
<evidence type="ECO:0000256" key="6">
    <source>
        <dbReference type="SAM" id="MobiDB-lite"/>
    </source>
</evidence>
<evidence type="ECO:0000256" key="1">
    <source>
        <dbReference type="ARBA" id="ARBA00000085"/>
    </source>
</evidence>
<dbReference type="EC" id="2.7.13.3" evidence="2"/>
<dbReference type="PANTHER" id="PTHR45436:SF5">
    <property type="entry name" value="SENSOR HISTIDINE KINASE TRCS"/>
    <property type="match status" value="1"/>
</dbReference>
<evidence type="ECO:0000256" key="3">
    <source>
        <dbReference type="ARBA" id="ARBA00022553"/>
    </source>
</evidence>
<feature type="region of interest" description="Disordered" evidence="6">
    <location>
        <begin position="337"/>
        <end position="432"/>
    </location>
</feature>
<dbReference type="RefSeq" id="WP_228873930.1">
    <property type="nucleotide sequence ID" value="NZ_JAHUVW010000004.1"/>
</dbReference>
<keyword evidence="5" id="KW-0418">Kinase</keyword>
<dbReference type="Pfam" id="PF02518">
    <property type="entry name" value="HATPase_c"/>
    <property type="match status" value="1"/>
</dbReference>
<evidence type="ECO:0000256" key="5">
    <source>
        <dbReference type="ARBA" id="ARBA00022777"/>
    </source>
</evidence>
<dbReference type="PANTHER" id="PTHR45436">
    <property type="entry name" value="SENSOR HISTIDINE KINASE YKOH"/>
    <property type="match status" value="1"/>
</dbReference>
<keyword evidence="3" id="KW-0597">Phosphoprotein</keyword>
<protein>
    <recommendedName>
        <fullName evidence="2">histidine kinase</fullName>
        <ecNumber evidence="2">2.7.13.3</ecNumber>
    </recommendedName>
</protein>
<gene>
    <name evidence="8" type="ORF">STHAL_32740</name>
</gene>
<dbReference type="Proteomes" id="UP000735541">
    <property type="component" value="Unassembled WGS sequence"/>
</dbReference>
<dbReference type="Gene3D" id="3.30.565.10">
    <property type="entry name" value="Histidine kinase-like ATPase, C-terminal domain"/>
    <property type="match status" value="1"/>
</dbReference>
<accession>A0ABS6U0Z9</accession>
<dbReference type="InterPro" id="IPR036890">
    <property type="entry name" value="HATPase_C_sf"/>
</dbReference>
<name>A0ABS6U0Z9_STRHA</name>
<evidence type="ECO:0000313" key="8">
    <source>
        <dbReference type="EMBL" id="MBV7674218.1"/>
    </source>
</evidence>
<evidence type="ECO:0000259" key="7">
    <source>
        <dbReference type="Pfam" id="PF02518"/>
    </source>
</evidence>
<dbReference type="SUPFAM" id="SSF55874">
    <property type="entry name" value="ATPase domain of HSP90 chaperone/DNA topoisomerase II/histidine kinase"/>
    <property type="match status" value="1"/>
</dbReference>
<comment type="caution">
    <text evidence="8">The sequence shown here is derived from an EMBL/GenBank/DDBJ whole genome shotgun (WGS) entry which is preliminary data.</text>
</comment>
<evidence type="ECO:0000256" key="2">
    <source>
        <dbReference type="ARBA" id="ARBA00012438"/>
    </source>
</evidence>
<sequence>MSFSFVIVLVAVLGVVAVASGAALLRMYGMLKRQRVATAVADQRVSEREAEAAHLASRRLPALIESLDRGAPDAATGDLRHPHLAGTGTDIAYQQVLEQVRAALVRAAEQADDAAGAAVQSATRSLQPLVYELQRAVSGLVDTARDDQILGLVHRVDHSASQLARRLQTLGVLTGTWPGRQREDTLLLEAVRGGVSRIRDYGRVKTPRPESVHLAGRYVEPLGLLLAELMDNGARHSAPTTPVEISVLETHTGVSIEVHDAGPGMPSEVLAEARRRVGGRDRVRFTKLGTPAAYGLLGVGVIADRYGFRVGVDSEHSRHGGIRVVVQVPRSMLVAPPLPTPEPAVQSAVEHPPNGAPGPGPALSGPSGSREPAPSYAVAEDGLPVRRSRHAAPSPGNFSLPEAEPPPEGAGRSLAAFVQGTRRTLDPQEPQP</sequence>
<dbReference type="InterPro" id="IPR045584">
    <property type="entry name" value="Pilin-like"/>
</dbReference>
<reference evidence="8 9" key="1">
    <citation type="submission" date="2021-07" db="EMBL/GenBank/DDBJ databases">
        <title>Sequencing Streptomyces halstedii LGO-A4 genome an citrus endophytic actinomycete.</title>
        <authorList>
            <person name="Samborskyy M."/>
            <person name="Scott N."/>
            <person name="Deglau R."/>
            <person name="Dickens S."/>
            <person name="Oliveira L.G."/>
        </authorList>
    </citation>
    <scope>NUCLEOTIDE SEQUENCE [LARGE SCALE GENOMIC DNA]</scope>
    <source>
        <strain evidence="8 9">LGO-A4</strain>
    </source>
</reference>
<dbReference type="SUPFAM" id="SSF54523">
    <property type="entry name" value="Pili subunits"/>
    <property type="match status" value="1"/>
</dbReference>
<dbReference type="InterPro" id="IPR050428">
    <property type="entry name" value="TCS_sensor_his_kinase"/>
</dbReference>
<proteinExistence type="predicted"/>
<keyword evidence="9" id="KW-1185">Reference proteome</keyword>
<evidence type="ECO:0000313" key="9">
    <source>
        <dbReference type="Proteomes" id="UP000735541"/>
    </source>
</evidence>